<proteinExistence type="predicted"/>
<sequence>MSCIIDPRLRRISIYHRDRAAMALQLIRGKDLGTLKHIIKITSPARAMREWSQYALWVSLISNKRGLAPRNTCPRRVETTLKPRPRLFVGLGDYVSFPS</sequence>
<evidence type="ECO:0000313" key="1">
    <source>
        <dbReference type="EMBL" id="KAL0112397.1"/>
    </source>
</evidence>
<comment type="caution">
    <text evidence="1">The sequence shown here is derived from an EMBL/GenBank/DDBJ whole genome shotgun (WGS) entry which is preliminary data.</text>
</comment>
<reference evidence="1 2" key="1">
    <citation type="submission" date="2023-03" db="EMBL/GenBank/DDBJ databases">
        <title>High recombination rates correlate with genetic variation in Cardiocondyla obscurior ants.</title>
        <authorList>
            <person name="Errbii M."/>
        </authorList>
    </citation>
    <scope>NUCLEOTIDE SEQUENCE [LARGE SCALE GENOMIC DNA]</scope>
    <source>
        <strain evidence="1">Alpha-2009</strain>
        <tissue evidence="1">Whole body</tissue>
    </source>
</reference>
<accession>A0AAW2FA74</accession>
<dbReference type="EMBL" id="JADYXP020000012">
    <property type="protein sequence ID" value="KAL0112397.1"/>
    <property type="molecule type" value="Genomic_DNA"/>
</dbReference>
<dbReference type="Proteomes" id="UP001430953">
    <property type="component" value="Unassembled WGS sequence"/>
</dbReference>
<protein>
    <submittedName>
        <fullName evidence="1">Uncharacterized protein</fullName>
    </submittedName>
</protein>
<organism evidence="1 2">
    <name type="scientific">Cardiocondyla obscurior</name>
    <dbReference type="NCBI Taxonomy" id="286306"/>
    <lineage>
        <taxon>Eukaryota</taxon>
        <taxon>Metazoa</taxon>
        <taxon>Ecdysozoa</taxon>
        <taxon>Arthropoda</taxon>
        <taxon>Hexapoda</taxon>
        <taxon>Insecta</taxon>
        <taxon>Pterygota</taxon>
        <taxon>Neoptera</taxon>
        <taxon>Endopterygota</taxon>
        <taxon>Hymenoptera</taxon>
        <taxon>Apocrita</taxon>
        <taxon>Aculeata</taxon>
        <taxon>Formicoidea</taxon>
        <taxon>Formicidae</taxon>
        <taxon>Myrmicinae</taxon>
        <taxon>Cardiocondyla</taxon>
    </lineage>
</organism>
<gene>
    <name evidence="1" type="ORF">PUN28_012030</name>
</gene>
<name>A0AAW2FA74_9HYME</name>
<keyword evidence="2" id="KW-1185">Reference proteome</keyword>
<dbReference type="AlphaFoldDB" id="A0AAW2FA74"/>
<evidence type="ECO:0000313" key="2">
    <source>
        <dbReference type="Proteomes" id="UP001430953"/>
    </source>
</evidence>